<dbReference type="InterPro" id="IPR036864">
    <property type="entry name" value="Zn2-C6_fun-type_DNA-bd_sf"/>
</dbReference>
<feature type="compositionally biased region" description="Polar residues" evidence="7">
    <location>
        <begin position="286"/>
        <end position="300"/>
    </location>
</feature>
<evidence type="ECO:0000259" key="9">
    <source>
        <dbReference type="PROSITE" id="PS50048"/>
    </source>
</evidence>
<dbReference type="Gene3D" id="4.10.240.10">
    <property type="entry name" value="Zn(2)-C6 fungal-type DNA-binding domain"/>
    <property type="match status" value="1"/>
</dbReference>
<dbReference type="Proteomes" id="UP000193467">
    <property type="component" value="Unassembled WGS sequence"/>
</dbReference>
<feature type="transmembrane region" description="Helical" evidence="8">
    <location>
        <begin position="916"/>
        <end position="935"/>
    </location>
</feature>
<feature type="compositionally biased region" description="Low complexity" evidence="7">
    <location>
        <begin position="219"/>
        <end position="232"/>
    </location>
</feature>
<dbReference type="PROSITE" id="PS50850">
    <property type="entry name" value="MFS"/>
    <property type="match status" value="1"/>
</dbReference>
<dbReference type="PANTHER" id="PTHR23501:SF189">
    <property type="entry name" value="DRUG TRANSPORTER, PUTATIVE (AFU_ORTHOLOGUE AFUA_4G03920)-RELATED"/>
    <property type="match status" value="1"/>
</dbReference>
<keyword evidence="6" id="KW-0539">Nucleus</keyword>
<feature type="transmembrane region" description="Helical" evidence="8">
    <location>
        <begin position="970"/>
        <end position="987"/>
    </location>
</feature>
<evidence type="ECO:0000256" key="2">
    <source>
        <dbReference type="ARBA" id="ARBA00022692"/>
    </source>
</evidence>
<proteinExistence type="predicted"/>
<feature type="compositionally biased region" description="Basic and acidic residues" evidence="7">
    <location>
        <begin position="816"/>
        <end position="837"/>
    </location>
</feature>
<dbReference type="GO" id="GO:0000981">
    <property type="term" value="F:DNA-binding transcription factor activity, RNA polymerase II-specific"/>
    <property type="evidence" value="ECO:0007669"/>
    <property type="project" value="InterPro"/>
</dbReference>
<dbReference type="OrthoDB" id="3364175at2759"/>
<dbReference type="GO" id="GO:0008270">
    <property type="term" value="F:zinc ion binding"/>
    <property type="evidence" value="ECO:0007669"/>
    <property type="project" value="InterPro"/>
</dbReference>
<feature type="compositionally biased region" description="Low complexity" evidence="7">
    <location>
        <begin position="301"/>
        <end position="311"/>
    </location>
</feature>
<feature type="compositionally biased region" description="Pro residues" evidence="7">
    <location>
        <begin position="329"/>
        <end position="339"/>
    </location>
</feature>
<comment type="caution">
    <text evidence="11">The sequence shown here is derived from an EMBL/GenBank/DDBJ whole genome shotgun (WGS) entry which is preliminary data.</text>
</comment>
<dbReference type="PROSITE" id="PS00463">
    <property type="entry name" value="ZN2_CY6_FUNGAL_1"/>
    <property type="match status" value="1"/>
</dbReference>
<feature type="region of interest" description="Disordered" evidence="7">
    <location>
        <begin position="807"/>
        <end position="837"/>
    </location>
</feature>
<feature type="transmembrane region" description="Helical" evidence="8">
    <location>
        <begin position="1026"/>
        <end position="1050"/>
    </location>
</feature>
<evidence type="ECO:0000256" key="6">
    <source>
        <dbReference type="ARBA" id="ARBA00023242"/>
    </source>
</evidence>
<protein>
    <recommendedName>
        <fullName evidence="13">Major facilitator superfamily domain-containing protein</fullName>
    </recommendedName>
</protein>
<feature type="region of interest" description="Disordered" evidence="7">
    <location>
        <begin position="37"/>
        <end position="60"/>
    </location>
</feature>
<dbReference type="InParanoid" id="A0A1Y2FL51"/>
<dbReference type="PANTHER" id="PTHR23501">
    <property type="entry name" value="MAJOR FACILITATOR SUPERFAMILY"/>
    <property type="match status" value="1"/>
</dbReference>
<sequence length="1349" mass="146141">MADLQISPVASTSASPSLAAAGIDPTALIGSAIPSTSLSADSTEAGKPDKRRNKTGKRNARPSWSCVACTKRKIRCDKVVPCSPCRKRGLAAECHLAAEESTGVTRDPLLLASSLPPAANGAGVAGSRGQAATDAEYRTIKESVVGLRQRLYHVESMLARFTPLEDGEGGEEEDLRWIMQPRRRGSELEALKEEDGLEEREGKRRRVDRAESFGGVDEGVATGTVTATTTTGQQESDEEVEAAVRLEFVALGRDRKDDHLGRSGVRRLDTTTTTAAAADIPHWQSGLPSATNGASSHSQTSPAFPHSLFHPHPSPSQPHHPAQPSGAPQSPPKTSPTYPPRTLSEAIVAYALDNVAWHFGCLHSDTFRAECVEFFEVVGEGDAEGQGEGRGEGVNQAWMAFYYAVLCAGVQHMSRSAAALCGLSEDDLRTLPKQYFDASVDSLYRADFLAKHSVLAVQAIVVLVVTCQSLGPSDLVATLLSIGIRTAQHLNLHRLGDDASWQAKRARMGIDPFSEEGIKGLIDREVRKRIWCALTTEDWYSVIYRRSYAIVPSHVTTPLPTNLHDSDLSRGSYLARPSGEATVVSKLLLSLQIASCIRRLFDGITEAGKHSYEGLMRIDKEVRELMKGVPAYLREGADLSHLPAYVEWQRFNWIFQIHHTILVIHRPFLGRAFKDPRYAYSRTAASDAARAILHQLASGSGREVPHLWTVPYHAIAAATCLTLDVFQSSSSPSSPAQTHETSLKRNEIRLAIEALRILSDTSPIAARGVQLLDSLLMEERKRMLAVAHQQQQVMLQQRSEAAVSNLVPIPSSPRGRTAELRAEATATERDGSPSKREKFELQNQTLLLPRKQLIVCFCALSLALAVAFLDQLIITTALPVISAELGSGRLSSYVGSVYVVTSAACQPAYGRIGDILGRKSVLLGSLAIFMIWSLAVARDRWWGLVTSVWIISSDIVSLRERGVYQSILQLVILISTSLGPILGGALSSVSWTLIFWINLPIGAVAFGVIWYFVPARKVDGHWKQKLAAIDFAGTFLTVAGAVLVLLALNWGGVFYPWNSTHVLLPLFIGLLTTLSFILWEWKIARLPIVPLATFKSPSIVTSYILGFLVGSAYMSNVYTLPQLFQVTLGYSAVKSGVPLLPLQIVSSFAVMGSGFALQWTGRYKLCIVLGLSFYSLGLGLQSLSNSVSLGAVGGFLAITGLGMGMTFLTTLTSAQAAAKTEDVACVTSIREYVGGMGGALGLAVSGTLVNNELRSSLTRMNLPTSIVDSILDDPVSIYHSTTLSAEARGMAISGYSKGFRSVFFFNSACIALAAVLGILFIREFPLTREDEGVQKESAKEWLRSKGKKA</sequence>
<keyword evidence="4 8" id="KW-1133">Transmembrane helix</keyword>
<dbReference type="Pfam" id="PF04082">
    <property type="entry name" value="Fungal_trans"/>
    <property type="match status" value="1"/>
</dbReference>
<evidence type="ECO:0000256" key="5">
    <source>
        <dbReference type="ARBA" id="ARBA00023136"/>
    </source>
</evidence>
<evidence type="ECO:0000256" key="3">
    <source>
        <dbReference type="ARBA" id="ARBA00022723"/>
    </source>
</evidence>
<feature type="transmembrane region" description="Helical" evidence="8">
    <location>
        <begin position="1062"/>
        <end position="1079"/>
    </location>
</feature>
<evidence type="ECO:0000256" key="1">
    <source>
        <dbReference type="ARBA" id="ARBA00004141"/>
    </source>
</evidence>
<dbReference type="InterPro" id="IPR036259">
    <property type="entry name" value="MFS_trans_sf"/>
</dbReference>
<dbReference type="EMBL" id="MCGR01000017">
    <property type="protein sequence ID" value="ORY84693.1"/>
    <property type="molecule type" value="Genomic_DNA"/>
</dbReference>
<dbReference type="InterPro" id="IPR001138">
    <property type="entry name" value="Zn2Cys6_DnaBD"/>
</dbReference>
<evidence type="ECO:0000256" key="4">
    <source>
        <dbReference type="ARBA" id="ARBA00022989"/>
    </source>
</evidence>
<dbReference type="InterPro" id="IPR011701">
    <property type="entry name" value="MFS"/>
</dbReference>
<name>A0A1Y2FL51_9BASI</name>
<evidence type="ECO:0000313" key="11">
    <source>
        <dbReference type="EMBL" id="ORY84693.1"/>
    </source>
</evidence>
<feature type="compositionally biased region" description="Basic residues" evidence="7">
    <location>
        <begin position="49"/>
        <end position="60"/>
    </location>
</feature>
<dbReference type="SMART" id="SM00066">
    <property type="entry name" value="GAL4"/>
    <property type="match status" value="1"/>
</dbReference>
<reference evidence="11 12" key="1">
    <citation type="submission" date="2016-07" db="EMBL/GenBank/DDBJ databases">
        <title>Pervasive Adenine N6-methylation of Active Genes in Fungi.</title>
        <authorList>
            <consortium name="DOE Joint Genome Institute"/>
            <person name="Mondo S.J."/>
            <person name="Dannebaum R.O."/>
            <person name="Kuo R.C."/>
            <person name="Labutti K."/>
            <person name="Haridas S."/>
            <person name="Kuo A."/>
            <person name="Salamov A."/>
            <person name="Ahrendt S.R."/>
            <person name="Lipzen A."/>
            <person name="Sullivan W."/>
            <person name="Andreopoulos W.B."/>
            <person name="Clum A."/>
            <person name="Lindquist E."/>
            <person name="Daum C."/>
            <person name="Ramamoorthy G.K."/>
            <person name="Gryganskyi A."/>
            <person name="Culley D."/>
            <person name="Magnuson J.K."/>
            <person name="James T.Y."/>
            <person name="O'Malley M.A."/>
            <person name="Stajich J.E."/>
            <person name="Spatafora J.W."/>
            <person name="Visel A."/>
            <person name="Grigoriev I.V."/>
        </authorList>
    </citation>
    <scope>NUCLEOTIDE SEQUENCE [LARGE SCALE GENOMIC DNA]</scope>
    <source>
        <strain evidence="11 12">62-1032</strain>
    </source>
</reference>
<dbReference type="Gene3D" id="1.20.1720.10">
    <property type="entry name" value="Multidrug resistance protein D"/>
    <property type="match status" value="1"/>
</dbReference>
<evidence type="ECO:0000256" key="7">
    <source>
        <dbReference type="SAM" id="MobiDB-lite"/>
    </source>
</evidence>
<keyword evidence="5 8" id="KW-0472">Membrane</keyword>
<feature type="transmembrane region" description="Helical" evidence="8">
    <location>
        <begin position="993"/>
        <end position="1014"/>
    </location>
</feature>
<dbReference type="SMART" id="SM00906">
    <property type="entry name" value="Fungal_trans"/>
    <property type="match status" value="1"/>
</dbReference>
<dbReference type="SUPFAM" id="SSF103473">
    <property type="entry name" value="MFS general substrate transporter"/>
    <property type="match status" value="1"/>
</dbReference>
<feature type="region of interest" description="Disordered" evidence="7">
    <location>
        <begin position="272"/>
        <end position="340"/>
    </location>
</feature>
<dbReference type="Pfam" id="PF07690">
    <property type="entry name" value="MFS_1"/>
    <property type="match status" value="1"/>
</dbReference>
<feature type="transmembrane region" description="Helical" evidence="8">
    <location>
        <begin position="1302"/>
        <end position="1321"/>
    </location>
</feature>
<keyword evidence="3" id="KW-0479">Metal-binding</keyword>
<feature type="transmembrane region" description="Helical" evidence="8">
    <location>
        <begin position="1100"/>
        <end position="1120"/>
    </location>
</feature>
<dbReference type="Pfam" id="PF00172">
    <property type="entry name" value="Zn_clus"/>
    <property type="match status" value="1"/>
</dbReference>
<feature type="compositionally biased region" description="Basic and acidic residues" evidence="7">
    <location>
        <begin position="189"/>
        <end position="202"/>
    </location>
</feature>
<feature type="region of interest" description="Disordered" evidence="7">
    <location>
        <begin position="189"/>
        <end position="240"/>
    </location>
</feature>
<dbReference type="GO" id="GO:0003677">
    <property type="term" value="F:DNA binding"/>
    <property type="evidence" value="ECO:0007669"/>
    <property type="project" value="InterPro"/>
</dbReference>
<dbReference type="CDD" id="cd12148">
    <property type="entry name" value="fungal_TF_MHR"/>
    <property type="match status" value="1"/>
</dbReference>
<dbReference type="CDD" id="cd00067">
    <property type="entry name" value="GAL4"/>
    <property type="match status" value="1"/>
</dbReference>
<feature type="domain" description="Zn(2)-C6 fungal-type" evidence="9">
    <location>
        <begin position="65"/>
        <end position="96"/>
    </location>
</feature>
<feature type="transmembrane region" description="Helical" evidence="8">
    <location>
        <begin position="1165"/>
        <end position="1183"/>
    </location>
</feature>
<dbReference type="InterPro" id="IPR020846">
    <property type="entry name" value="MFS_dom"/>
</dbReference>
<dbReference type="PROSITE" id="PS50048">
    <property type="entry name" value="ZN2_CY6_FUNGAL_2"/>
    <property type="match status" value="1"/>
</dbReference>
<dbReference type="GO" id="GO:0005886">
    <property type="term" value="C:plasma membrane"/>
    <property type="evidence" value="ECO:0007669"/>
    <property type="project" value="TreeGrafter"/>
</dbReference>
<dbReference type="Gene3D" id="1.20.1250.20">
    <property type="entry name" value="MFS general substrate transporter like domains"/>
    <property type="match status" value="1"/>
</dbReference>
<dbReference type="InterPro" id="IPR007219">
    <property type="entry name" value="XnlR_reg_dom"/>
</dbReference>
<evidence type="ECO:0000313" key="12">
    <source>
        <dbReference type="Proteomes" id="UP000193467"/>
    </source>
</evidence>
<feature type="transmembrane region" description="Helical" evidence="8">
    <location>
        <begin position="1140"/>
        <end position="1158"/>
    </location>
</feature>
<organism evidence="11 12">
    <name type="scientific">Leucosporidium creatinivorum</name>
    <dbReference type="NCBI Taxonomy" id="106004"/>
    <lineage>
        <taxon>Eukaryota</taxon>
        <taxon>Fungi</taxon>
        <taxon>Dikarya</taxon>
        <taxon>Basidiomycota</taxon>
        <taxon>Pucciniomycotina</taxon>
        <taxon>Microbotryomycetes</taxon>
        <taxon>Leucosporidiales</taxon>
        <taxon>Leucosporidium</taxon>
    </lineage>
</organism>
<dbReference type="GO" id="GO:0006351">
    <property type="term" value="P:DNA-templated transcription"/>
    <property type="evidence" value="ECO:0007669"/>
    <property type="project" value="InterPro"/>
</dbReference>
<evidence type="ECO:0000259" key="10">
    <source>
        <dbReference type="PROSITE" id="PS50850"/>
    </source>
</evidence>
<keyword evidence="2 8" id="KW-0812">Transmembrane</keyword>
<feature type="compositionally biased region" description="Low complexity" evidence="7">
    <location>
        <begin position="319"/>
        <end position="328"/>
    </location>
</feature>
<comment type="subcellular location">
    <subcellularLocation>
        <location evidence="1">Membrane</location>
        <topology evidence="1">Multi-pass membrane protein</topology>
    </subcellularLocation>
</comment>
<dbReference type="GO" id="GO:0022857">
    <property type="term" value="F:transmembrane transporter activity"/>
    <property type="evidence" value="ECO:0007669"/>
    <property type="project" value="InterPro"/>
</dbReference>
<keyword evidence="12" id="KW-1185">Reference proteome</keyword>
<dbReference type="SUPFAM" id="SSF57701">
    <property type="entry name" value="Zn2/Cys6 DNA-binding domain"/>
    <property type="match status" value="1"/>
</dbReference>
<feature type="domain" description="Major facilitator superfamily (MFS) profile" evidence="10">
    <location>
        <begin position="856"/>
        <end position="1325"/>
    </location>
</feature>
<evidence type="ECO:0000256" key="8">
    <source>
        <dbReference type="SAM" id="Phobius"/>
    </source>
</evidence>
<feature type="transmembrane region" description="Helical" evidence="8">
    <location>
        <begin position="1189"/>
        <end position="1211"/>
    </location>
</feature>
<accession>A0A1Y2FL51</accession>
<evidence type="ECO:0008006" key="13">
    <source>
        <dbReference type="Google" id="ProtNLM"/>
    </source>
</evidence>
<gene>
    <name evidence="11" type="ORF">BCR35DRAFT_324757</name>
</gene>